<dbReference type="AlphaFoldDB" id="A0AAP0HUA5"/>
<feature type="domain" description="X8" evidence="2">
    <location>
        <begin position="14"/>
        <end position="85"/>
    </location>
</feature>
<comment type="caution">
    <text evidence="3">The sequence shown here is derived from an EMBL/GenBank/DDBJ whole genome shotgun (WGS) entry which is preliminary data.</text>
</comment>
<evidence type="ECO:0000256" key="1">
    <source>
        <dbReference type="ARBA" id="ARBA00022729"/>
    </source>
</evidence>
<evidence type="ECO:0000313" key="3">
    <source>
        <dbReference type="EMBL" id="KAK9096781.1"/>
    </source>
</evidence>
<accession>A0AAP0HUA5</accession>
<dbReference type="PANTHER" id="PTHR31044">
    <property type="entry name" value="BETA-1,3 GLUCANASE"/>
    <property type="match status" value="1"/>
</dbReference>
<dbReference type="EMBL" id="JBBNAE010000009">
    <property type="protein sequence ID" value="KAK9096781.1"/>
    <property type="molecule type" value="Genomic_DNA"/>
</dbReference>
<reference evidence="3 4" key="1">
    <citation type="submission" date="2024-01" db="EMBL/GenBank/DDBJ databases">
        <title>Genome assemblies of Stephania.</title>
        <authorList>
            <person name="Yang L."/>
        </authorList>
    </citation>
    <scope>NUCLEOTIDE SEQUENCE [LARGE SCALE GENOMIC DNA]</scope>
    <source>
        <strain evidence="3">QJT</strain>
        <tissue evidence="3">Leaf</tissue>
    </source>
</reference>
<gene>
    <name evidence="3" type="ORF">Sjap_022278</name>
</gene>
<keyword evidence="4" id="KW-1185">Reference proteome</keyword>
<dbReference type="SMART" id="SM00768">
    <property type="entry name" value="X8"/>
    <property type="match status" value="1"/>
</dbReference>
<dbReference type="InterPro" id="IPR012946">
    <property type="entry name" value="X8"/>
</dbReference>
<dbReference type="GO" id="GO:0009506">
    <property type="term" value="C:plasmodesma"/>
    <property type="evidence" value="ECO:0007669"/>
    <property type="project" value="UniProtKB-ARBA"/>
</dbReference>
<proteinExistence type="predicted"/>
<keyword evidence="1" id="KW-0732">Signal</keyword>
<evidence type="ECO:0000313" key="4">
    <source>
        <dbReference type="Proteomes" id="UP001417504"/>
    </source>
</evidence>
<name>A0AAP0HUA5_9MAGN</name>
<evidence type="ECO:0000259" key="2">
    <source>
        <dbReference type="SMART" id="SM00768"/>
    </source>
</evidence>
<dbReference type="Gene3D" id="1.20.58.1040">
    <property type="match status" value="1"/>
</dbReference>
<dbReference type="PANTHER" id="PTHR31044:SF140">
    <property type="entry name" value="EXPRESSED PROTEIN"/>
    <property type="match status" value="1"/>
</dbReference>
<dbReference type="Proteomes" id="UP001417504">
    <property type="component" value="Unassembled WGS sequence"/>
</dbReference>
<organism evidence="3 4">
    <name type="scientific">Stephania japonica</name>
    <dbReference type="NCBI Taxonomy" id="461633"/>
    <lineage>
        <taxon>Eukaryota</taxon>
        <taxon>Viridiplantae</taxon>
        <taxon>Streptophyta</taxon>
        <taxon>Embryophyta</taxon>
        <taxon>Tracheophyta</taxon>
        <taxon>Spermatophyta</taxon>
        <taxon>Magnoliopsida</taxon>
        <taxon>Ranunculales</taxon>
        <taxon>Menispermaceae</taxon>
        <taxon>Menispermoideae</taxon>
        <taxon>Cissampelideae</taxon>
        <taxon>Stephania</taxon>
    </lineage>
</organism>
<protein>
    <recommendedName>
        <fullName evidence="2">X8 domain-containing protein</fullName>
    </recommendedName>
</protein>
<sequence>MRWSLPHKGTTYYNPMSTTDYACGIGADCEEIRPQGRCYHPDTEVPHASYAFSDYWQMKKRIGATCDFEDRNDHRLDLSFPHCTFINFS</sequence>
<dbReference type="InterPro" id="IPR044788">
    <property type="entry name" value="X8_dom_prot"/>
</dbReference>
<dbReference type="Pfam" id="PF07983">
    <property type="entry name" value="X8"/>
    <property type="match status" value="1"/>
</dbReference>